<evidence type="ECO:0000256" key="4">
    <source>
        <dbReference type="ARBA" id="ARBA00023163"/>
    </source>
</evidence>
<dbReference type="PANTHER" id="PTHR34294">
    <property type="entry name" value="TRANSCRIPTIONAL REGULATOR-RELATED"/>
    <property type="match status" value="1"/>
</dbReference>
<gene>
    <name evidence="6" type="ordered locus">Veis_2685</name>
</gene>
<dbReference type="eggNOG" id="COG2390">
    <property type="taxonomic scope" value="Bacteria"/>
</dbReference>
<evidence type="ECO:0000313" key="6">
    <source>
        <dbReference type="EMBL" id="ABM58427.1"/>
    </source>
</evidence>
<dbReference type="EMBL" id="CP000542">
    <property type="protein sequence ID" value="ABM58427.1"/>
    <property type="molecule type" value="Genomic_DNA"/>
</dbReference>
<sequence length="317" mass="34523">MRIGSQERREQIMVQIAKRYYHLEHTQADIADEMGLTRWQVGRLLREARESGIVRVDIIPRSTRRVELESALQQRYGLREALVLPDTGADEVTLNSVAQEAGRYLASLQPRPQLVGVSWGRTMSAMARWLPVGWNEGVHVVLLNGAANLRDNDGPSHNVAERFAQAAKGTATLLPVPAIVGSSKTRQVLEEDPVIGAVMRLGRETTVACVGIGSLSERSVLVQSGYMDADSLQALLKAGAVGDILGRFIDEEGHIVSPDFDARAIGLSPALLRDKAHAIGVSAGKAKHRAVKACLLARYINVLVTDEATANYLLERP</sequence>
<name>A1WLC0_VEREI</name>
<comment type="similarity">
    <text evidence="1">Belongs to the SorC transcriptional regulatory family.</text>
</comment>
<evidence type="ECO:0000256" key="3">
    <source>
        <dbReference type="ARBA" id="ARBA00023125"/>
    </source>
</evidence>
<accession>A1WLC0</accession>
<evidence type="ECO:0000256" key="2">
    <source>
        <dbReference type="ARBA" id="ARBA00023015"/>
    </source>
</evidence>
<dbReference type="Proteomes" id="UP000000374">
    <property type="component" value="Chromosome"/>
</dbReference>
<keyword evidence="3" id="KW-0238">DNA-binding</keyword>
<dbReference type="STRING" id="391735.Veis_2685"/>
<dbReference type="HOGENOM" id="CLU_054506_0_1_4"/>
<dbReference type="InterPro" id="IPR036388">
    <property type="entry name" value="WH-like_DNA-bd_sf"/>
</dbReference>
<keyword evidence="4" id="KW-0804">Transcription</keyword>
<keyword evidence="2" id="KW-0805">Transcription regulation</keyword>
<dbReference type="GO" id="GO:0003677">
    <property type="term" value="F:DNA binding"/>
    <property type="evidence" value="ECO:0007669"/>
    <property type="project" value="UniProtKB-KW"/>
</dbReference>
<dbReference type="InterPro" id="IPR037171">
    <property type="entry name" value="NagB/RpiA_transferase-like"/>
</dbReference>
<dbReference type="InterPro" id="IPR007324">
    <property type="entry name" value="Sugar-bd_dom_put"/>
</dbReference>
<dbReference type="Gene3D" id="3.40.50.1360">
    <property type="match status" value="1"/>
</dbReference>
<feature type="domain" description="Sugar-binding" evidence="5">
    <location>
        <begin position="63"/>
        <end position="315"/>
    </location>
</feature>
<dbReference type="Gene3D" id="1.10.10.10">
    <property type="entry name" value="Winged helix-like DNA-binding domain superfamily/Winged helix DNA-binding domain"/>
    <property type="match status" value="1"/>
</dbReference>
<evidence type="ECO:0000313" key="7">
    <source>
        <dbReference type="Proteomes" id="UP000000374"/>
    </source>
</evidence>
<keyword evidence="7" id="KW-1185">Reference proteome</keyword>
<dbReference type="AlphaFoldDB" id="A1WLC0"/>
<protein>
    <submittedName>
        <fullName evidence="6">Transcriptional regulator</fullName>
    </submittedName>
</protein>
<dbReference type="GO" id="GO:0030246">
    <property type="term" value="F:carbohydrate binding"/>
    <property type="evidence" value="ECO:0007669"/>
    <property type="project" value="InterPro"/>
</dbReference>
<dbReference type="KEGG" id="vei:Veis_2685"/>
<dbReference type="Pfam" id="PF04198">
    <property type="entry name" value="Sugar-bind"/>
    <property type="match status" value="1"/>
</dbReference>
<organism evidence="6 7">
    <name type="scientific">Verminephrobacter eiseniae (strain EF01-2)</name>
    <dbReference type="NCBI Taxonomy" id="391735"/>
    <lineage>
        <taxon>Bacteria</taxon>
        <taxon>Pseudomonadati</taxon>
        <taxon>Pseudomonadota</taxon>
        <taxon>Betaproteobacteria</taxon>
        <taxon>Burkholderiales</taxon>
        <taxon>Comamonadaceae</taxon>
        <taxon>Verminephrobacter</taxon>
    </lineage>
</organism>
<dbReference type="InterPro" id="IPR051054">
    <property type="entry name" value="SorC_transcr_regulators"/>
</dbReference>
<dbReference type="SUPFAM" id="SSF100950">
    <property type="entry name" value="NagB/RpiA/CoA transferase-like"/>
    <property type="match status" value="1"/>
</dbReference>
<proteinExistence type="inferred from homology"/>
<evidence type="ECO:0000256" key="1">
    <source>
        <dbReference type="ARBA" id="ARBA00010466"/>
    </source>
</evidence>
<evidence type="ECO:0000259" key="5">
    <source>
        <dbReference type="Pfam" id="PF04198"/>
    </source>
</evidence>
<dbReference type="PANTHER" id="PTHR34294:SF1">
    <property type="entry name" value="TRANSCRIPTIONAL REGULATOR LSRR"/>
    <property type="match status" value="1"/>
</dbReference>
<reference evidence="7" key="1">
    <citation type="submission" date="2006-12" db="EMBL/GenBank/DDBJ databases">
        <title>Complete sequence of chromosome 1 of Verminephrobacter eiseniae EF01-2.</title>
        <authorList>
            <person name="Copeland A."/>
            <person name="Lucas S."/>
            <person name="Lapidus A."/>
            <person name="Barry K."/>
            <person name="Detter J.C."/>
            <person name="Glavina del Rio T."/>
            <person name="Dalin E."/>
            <person name="Tice H."/>
            <person name="Pitluck S."/>
            <person name="Chertkov O."/>
            <person name="Brettin T."/>
            <person name="Bruce D."/>
            <person name="Han C."/>
            <person name="Tapia R."/>
            <person name="Gilna P."/>
            <person name="Schmutz J."/>
            <person name="Larimer F."/>
            <person name="Land M."/>
            <person name="Hauser L."/>
            <person name="Kyrpides N."/>
            <person name="Kim E."/>
            <person name="Stahl D."/>
            <person name="Richardson P."/>
        </authorList>
    </citation>
    <scope>NUCLEOTIDE SEQUENCE [LARGE SCALE GENOMIC DNA]</scope>
    <source>
        <strain evidence="7">EF01-2</strain>
    </source>
</reference>